<feature type="coiled-coil region" evidence="1">
    <location>
        <begin position="75"/>
        <end position="128"/>
    </location>
</feature>
<evidence type="ECO:0000256" key="2">
    <source>
        <dbReference type="SAM" id="MobiDB-lite"/>
    </source>
</evidence>
<feature type="region of interest" description="Disordered" evidence="2">
    <location>
        <begin position="579"/>
        <end position="612"/>
    </location>
</feature>
<feature type="compositionally biased region" description="Polar residues" evidence="2">
    <location>
        <begin position="1"/>
        <end position="10"/>
    </location>
</feature>
<accession>A0A6A6W2Z7</accession>
<protein>
    <submittedName>
        <fullName evidence="3">Uncharacterized protein</fullName>
    </submittedName>
</protein>
<gene>
    <name evidence="3" type="ORF">EJ05DRAFT_477196</name>
</gene>
<evidence type="ECO:0000313" key="3">
    <source>
        <dbReference type="EMBL" id="KAF2756973.1"/>
    </source>
</evidence>
<dbReference type="PANTHER" id="PTHR42041">
    <property type="entry name" value="DNA ENDONUCLEASE ACTIVATOR CTP1 C-TERMINAL DOMAIN-CONTAINING PROTEIN"/>
    <property type="match status" value="1"/>
</dbReference>
<evidence type="ECO:0000313" key="4">
    <source>
        <dbReference type="Proteomes" id="UP000799437"/>
    </source>
</evidence>
<dbReference type="Proteomes" id="UP000799437">
    <property type="component" value="Unassembled WGS sequence"/>
</dbReference>
<sequence>MDPHTQSHPNSPERVTGPRGPFESVENRLPFSPSLPEFRGFKQSPSRTASDIHVQGMVARFNSLDIKDHKDLARRDEVAIKRSEMAREMAELELKKAKEEKDELERYAGKYREEARRLRKEVEEGRERERKVAKRLDVLMDELHRAKETTGQTQTVYEKEIRRARKEAFKSSSALVKMQEELKATRSSLKVTQSGLESERLRLSKREQEAFTAQYQLVAVQEELEKAHSAIKSVEEERDALKTSLKEEEVARIAAQGGIALPVSHSEEELDEFASPQKSPMKRPQYDSSDKENIMPKRTIELRRLQEELQVEASLRARAEEQIDFMKMECQFRCCSCRIADIQNTKYVHDNSLDTEMERIKASVPALSRSASDDEMEELMDPTKLDTEEFNPSALDIMPTTPADTDMMDAVIKDEPEEVDIDFAKIPDVHTTEEPAIEAVIDECNQDAVTSSPTPAITQPEIAVESPTSLPKVTLITKLRKEIEDDEDKENLPETPMVPAIRTITHTTTIPMRFSPAKADVPTAPSTAPHLPTRSFSERAPSTKSFNSSNENITHDLGKLEIDRTAALEAIRQRRGRARSIANAQMTPRKQMMEGVNERRDISAPQIKYGRP</sequence>
<feature type="coiled-coil region" evidence="1">
    <location>
        <begin position="217"/>
        <end position="251"/>
    </location>
</feature>
<keyword evidence="4" id="KW-1185">Reference proteome</keyword>
<reference evidence="3" key="1">
    <citation type="journal article" date="2020" name="Stud. Mycol.">
        <title>101 Dothideomycetes genomes: a test case for predicting lifestyles and emergence of pathogens.</title>
        <authorList>
            <person name="Haridas S."/>
            <person name="Albert R."/>
            <person name="Binder M."/>
            <person name="Bloem J."/>
            <person name="Labutti K."/>
            <person name="Salamov A."/>
            <person name="Andreopoulos B."/>
            <person name="Baker S."/>
            <person name="Barry K."/>
            <person name="Bills G."/>
            <person name="Bluhm B."/>
            <person name="Cannon C."/>
            <person name="Castanera R."/>
            <person name="Culley D."/>
            <person name="Daum C."/>
            <person name="Ezra D."/>
            <person name="Gonzalez J."/>
            <person name="Henrissat B."/>
            <person name="Kuo A."/>
            <person name="Liang C."/>
            <person name="Lipzen A."/>
            <person name="Lutzoni F."/>
            <person name="Magnuson J."/>
            <person name="Mondo S."/>
            <person name="Nolan M."/>
            <person name="Ohm R."/>
            <person name="Pangilinan J."/>
            <person name="Park H.-J."/>
            <person name="Ramirez L."/>
            <person name="Alfaro M."/>
            <person name="Sun H."/>
            <person name="Tritt A."/>
            <person name="Yoshinaga Y."/>
            <person name="Zwiers L.-H."/>
            <person name="Turgeon B."/>
            <person name="Goodwin S."/>
            <person name="Spatafora J."/>
            <person name="Crous P."/>
            <person name="Grigoriev I."/>
        </authorList>
    </citation>
    <scope>NUCLEOTIDE SEQUENCE</scope>
    <source>
        <strain evidence="3">CBS 121739</strain>
    </source>
</reference>
<keyword evidence="1" id="KW-0175">Coiled coil</keyword>
<feature type="compositionally biased region" description="Polar residues" evidence="2">
    <location>
        <begin position="540"/>
        <end position="552"/>
    </location>
</feature>
<proteinExistence type="predicted"/>
<dbReference type="RefSeq" id="XP_033599424.1">
    <property type="nucleotide sequence ID" value="XM_033744198.1"/>
</dbReference>
<dbReference type="PANTHER" id="PTHR42041:SF1">
    <property type="entry name" value="DNA ENDONUCLEASE ACTIVATOR CTP1 C-TERMINAL DOMAIN-CONTAINING PROTEIN"/>
    <property type="match status" value="1"/>
</dbReference>
<dbReference type="EMBL" id="ML996574">
    <property type="protein sequence ID" value="KAF2756973.1"/>
    <property type="molecule type" value="Genomic_DNA"/>
</dbReference>
<feature type="region of interest" description="Disordered" evidence="2">
    <location>
        <begin position="516"/>
        <end position="552"/>
    </location>
</feature>
<dbReference type="GeneID" id="54485252"/>
<dbReference type="OrthoDB" id="4495335at2759"/>
<feature type="region of interest" description="Disordered" evidence="2">
    <location>
        <begin position="1"/>
        <end position="50"/>
    </location>
</feature>
<organism evidence="3 4">
    <name type="scientific">Pseudovirgaria hyperparasitica</name>
    <dbReference type="NCBI Taxonomy" id="470096"/>
    <lineage>
        <taxon>Eukaryota</taxon>
        <taxon>Fungi</taxon>
        <taxon>Dikarya</taxon>
        <taxon>Ascomycota</taxon>
        <taxon>Pezizomycotina</taxon>
        <taxon>Dothideomycetes</taxon>
        <taxon>Dothideomycetes incertae sedis</taxon>
        <taxon>Acrospermales</taxon>
        <taxon>Acrospermaceae</taxon>
        <taxon>Pseudovirgaria</taxon>
    </lineage>
</organism>
<dbReference type="AlphaFoldDB" id="A0A6A6W2Z7"/>
<evidence type="ECO:0000256" key="1">
    <source>
        <dbReference type="SAM" id="Coils"/>
    </source>
</evidence>
<feature type="region of interest" description="Disordered" evidence="2">
    <location>
        <begin position="272"/>
        <end position="291"/>
    </location>
</feature>
<name>A0A6A6W2Z7_9PEZI</name>